<keyword evidence="2" id="KW-1185">Reference proteome</keyword>
<protein>
    <submittedName>
        <fullName evidence="1">Uncharacterized protein</fullName>
    </submittedName>
</protein>
<reference evidence="1 2" key="1">
    <citation type="submission" date="2020-02" db="EMBL/GenBank/DDBJ databases">
        <title>Draft genome sequence of Haematococcus lacustris strain NIES-144.</title>
        <authorList>
            <person name="Morimoto D."/>
            <person name="Nakagawa S."/>
            <person name="Yoshida T."/>
            <person name="Sawayama S."/>
        </authorList>
    </citation>
    <scope>NUCLEOTIDE SEQUENCE [LARGE SCALE GENOMIC DNA]</scope>
    <source>
        <strain evidence="1 2">NIES-144</strain>
    </source>
</reference>
<sequence length="85" mass="8982">MNCPVDPGHIAELESAQVLTCLPLASGTADDAGLLQTRPHVHANVRTSQQQGQSSLLGQNPFDTLQITQRSNLTKAPSTCTSCPL</sequence>
<evidence type="ECO:0000313" key="2">
    <source>
        <dbReference type="Proteomes" id="UP000485058"/>
    </source>
</evidence>
<proteinExistence type="predicted"/>
<evidence type="ECO:0000313" key="1">
    <source>
        <dbReference type="EMBL" id="GFH22293.1"/>
    </source>
</evidence>
<accession>A0A699ZI97</accession>
<comment type="caution">
    <text evidence="1">The sequence shown here is derived from an EMBL/GenBank/DDBJ whole genome shotgun (WGS) entry which is preliminary data.</text>
</comment>
<dbReference type="Proteomes" id="UP000485058">
    <property type="component" value="Unassembled WGS sequence"/>
</dbReference>
<gene>
    <name evidence="1" type="ORF">HaLaN_19740</name>
</gene>
<name>A0A699ZI97_HAELA</name>
<dbReference type="AlphaFoldDB" id="A0A699ZI97"/>
<dbReference type="EMBL" id="BLLF01002009">
    <property type="protein sequence ID" value="GFH22293.1"/>
    <property type="molecule type" value="Genomic_DNA"/>
</dbReference>
<organism evidence="1 2">
    <name type="scientific">Haematococcus lacustris</name>
    <name type="common">Green alga</name>
    <name type="synonym">Haematococcus pluvialis</name>
    <dbReference type="NCBI Taxonomy" id="44745"/>
    <lineage>
        <taxon>Eukaryota</taxon>
        <taxon>Viridiplantae</taxon>
        <taxon>Chlorophyta</taxon>
        <taxon>core chlorophytes</taxon>
        <taxon>Chlorophyceae</taxon>
        <taxon>CS clade</taxon>
        <taxon>Chlamydomonadales</taxon>
        <taxon>Haematococcaceae</taxon>
        <taxon>Haematococcus</taxon>
    </lineage>
</organism>